<feature type="domain" description="Protein kinase" evidence="8">
    <location>
        <begin position="41"/>
        <end position="294"/>
    </location>
</feature>
<dbReference type="KEGG" id="uam:UABAM_04386"/>
<dbReference type="OrthoDB" id="500858at2"/>
<dbReference type="Pfam" id="PF00069">
    <property type="entry name" value="Pkinase"/>
    <property type="match status" value="1"/>
</dbReference>
<dbReference type="Gene3D" id="1.10.510.10">
    <property type="entry name" value="Transferase(Phosphotransferase) domain 1"/>
    <property type="match status" value="1"/>
</dbReference>
<dbReference type="CDD" id="cd14014">
    <property type="entry name" value="STKc_PknB_like"/>
    <property type="match status" value="1"/>
</dbReference>
<dbReference type="SUPFAM" id="SSF56112">
    <property type="entry name" value="Protein kinase-like (PK-like)"/>
    <property type="match status" value="1"/>
</dbReference>
<evidence type="ECO:0000256" key="5">
    <source>
        <dbReference type="PROSITE-ProRule" id="PRU00221"/>
    </source>
</evidence>
<keyword evidence="7" id="KW-0812">Transmembrane</keyword>
<dbReference type="SUPFAM" id="SSF50978">
    <property type="entry name" value="WD40 repeat-like"/>
    <property type="match status" value="3"/>
</dbReference>
<keyword evidence="10" id="KW-1185">Reference proteome</keyword>
<reference evidence="9 10" key="1">
    <citation type="submission" date="2019-08" db="EMBL/GenBank/DDBJ databases">
        <title>Complete genome sequence of Candidatus Uab amorphum.</title>
        <authorList>
            <person name="Shiratori T."/>
            <person name="Suzuki S."/>
            <person name="Kakizawa Y."/>
            <person name="Ishida K."/>
        </authorList>
    </citation>
    <scope>NUCLEOTIDE SEQUENCE [LARGE SCALE GENOMIC DNA]</scope>
    <source>
        <strain evidence="9 10">SRT547</strain>
    </source>
</reference>
<dbReference type="AlphaFoldDB" id="A0A5S9IRT8"/>
<keyword evidence="7" id="KW-0472">Membrane</keyword>
<evidence type="ECO:0000256" key="2">
    <source>
        <dbReference type="ARBA" id="ARBA00022741"/>
    </source>
</evidence>
<evidence type="ECO:0000259" key="8">
    <source>
        <dbReference type="PROSITE" id="PS50011"/>
    </source>
</evidence>
<keyword evidence="2 6" id="KW-0547">Nucleotide-binding</keyword>
<dbReference type="PROSITE" id="PS50294">
    <property type="entry name" value="WD_REPEATS_REGION"/>
    <property type="match status" value="1"/>
</dbReference>
<dbReference type="GO" id="GO:0004674">
    <property type="term" value="F:protein serine/threonine kinase activity"/>
    <property type="evidence" value="ECO:0007669"/>
    <property type="project" value="UniProtKB-KW"/>
</dbReference>
<dbReference type="GO" id="GO:0005524">
    <property type="term" value="F:ATP binding"/>
    <property type="evidence" value="ECO:0007669"/>
    <property type="project" value="UniProtKB-UniRule"/>
</dbReference>
<dbReference type="InterPro" id="IPR017441">
    <property type="entry name" value="Protein_kinase_ATP_BS"/>
</dbReference>
<dbReference type="PROSITE" id="PS50082">
    <property type="entry name" value="WD_REPEATS_2"/>
    <property type="match status" value="1"/>
</dbReference>
<dbReference type="EMBL" id="AP019860">
    <property type="protein sequence ID" value="BBM86000.1"/>
    <property type="molecule type" value="Genomic_DNA"/>
</dbReference>
<evidence type="ECO:0000313" key="10">
    <source>
        <dbReference type="Proteomes" id="UP000326354"/>
    </source>
</evidence>
<keyword evidence="3 9" id="KW-0418">Kinase</keyword>
<keyword evidence="5" id="KW-0853">WD repeat</keyword>
<evidence type="ECO:0000256" key="4">
    <source>
        <dbReference type="ARBA" id="ARBA00022840"/>
    </source>
</evidence>
<dbReference type="PROSITE" id="PS50011">
    <property type="entry name" value="PROTEIN_KINASE_DOM"/>
    <property type="match status" value="1"/>
</dbReference>
<dbReference type="RefSeq" id="WP_151970080.1">
    <property type="nucleotide sequence ID" value="NZ_AP019860.1"/>
</dbReference>
<dbReference type="Gene3D" id="3.30.200.20">
    <property type="entry name" value="Phosphorylase Kinase, domain 1"/>
    <property type="match status" value="1"/>
</dbReference>
<feature type="repeat" description="WD" evidence="5">
    <location>
        <begin position="615"/>
        <end position="647"/>
    </location>
</feature>
<feature type="transmembrane region" description="Helical" evidence="7">
    <location>
        <begin position="321"/>
        <end position="343"/>
    </location>
</feature>
<accession>A0A5S9IRT8</accession>
<dbReference type="PROSITE" id="PS00107">
    <property type="entry name" value="PROTEIN_KINASE_ATP"/>
    <property type="match status" value="1"/>
</dbReference>
<dbReference type="Gene3D" id="2.130.10.10">
    <property type="entry name" value="YVTN repeat-like/Quinoprotein amine dehydrogenase"/>
    <property type="match status" value="3"/>
</dbReference>
<dbReference type="PANTHER" id="PTHR43289">
    <property type="entry name" value="MITOGEN-ACTIVATED PROTEIN KINASE KINASE KINASE 20-RELATED"/>
    <property type="match status" value="1"/>
</dbReference>
<keyword evidence="7" id="KW-1133">Transmembrane helix</keyword>
<keyword evidence="4 6" id="KW-0067">ATP-binding</keyword>
<dbReference type="SMART" id="SM00220">
    <property type="entry name" value="S_TKc"/>
    <property type="match status" value="1"/>
</dbReference>
<dbReference type="InterPro" id="IPR013979">
    <property type="entry name" value="TIF_beta_prop-like"/>
</dbReference>
<dbReference type="InterPro" id="IPR015943">
    <property type="entry name" value="WD40/YVTN_repeat-like_dom_sf"/>
</dbReference>
<evidence type="ECO:0000256" key="3">
    <source>
        <dbReference type="ARBA" id="ARBA00022777"/>
    </source>
</evidence>
<dbReference type="PROSITE" id="PS00108">
    <property type="entry name" value="PROTEIN_KINASE_ST"/>
    <property type="match status" value="1"/>
</dbReference>
<keyword evidence="9" id="KW-0723">Serine/threonine-protein kinase</keyword>
<dbReference type="Proteomes" id="UP000326354">
    <property type="component" value="Chromosome"/>
</dbReference>
<keyword evidence="1" id="KW-0808">Transferase</keyword>
<dbReference type="InterPro" id="IPR000719">
    <property type="entry name" value="Prot_kinase_dom"/>
</dbReference>
<dbReference type="InterPro" id="IPR008271">
    <property type="entry name" value="Ser/Thr_kinase_AS"/>
</dbReference>
<dbReference type="InterPro" id="IPR001680">
    <property type="entry name" value="WD40_rpt"/>
</dbReference>
<evidence type="ECO:0000256" key="1">
    <source>
        <dbReference type="ARBA" id="ARBA00022679"/>
    </source>
</evidence>
<evidence type="ECO:0000313" key="9">
    <source>
        <dbReference type="EMBL" id="BBM86000.1"/>
    </source>
</evidence>
<proteinExistence type="predicted"/>
<dbReference type="InterPro" id="IPR036322">
    <property type="entry name" value="WD40_repeat_dom_sf"/>
</dbReference>
<dbReference type="SMART" id="SM00320">
    <property type="entry name" value="WD40"/>
    <property type="match status" value="9"/>
</dbReference>
<gene>
    <name evidence="9" type="ORF">UABAM_04386</name>
</gene>
<evidence type="ECO:0000256" key="7">
    <source>
        <dbReference type="SAM" id="Phobius"/>
    </source>
</evidence>
<organism evidence="9 10">
    <name type="scientific">Uabimicrobium amorphum</name>
    <dbReference type="NCBI Taxonomy" id="2596890"/>
    <lineage>
        <taxon>Bacteria</taxon>
        <taxon>Pseudomonadati</taxon>
        <taxon>Planctomycetota</taxon>
        <taxon>Candidatus Uabimicrobiia</taxon>
        <taxon>Candidatus Uabimicrobiales</taxon>
        <taxon>Candidatus Uabimicrobiaceae</taxon>
        <taxon>Candidatus Uabimicrobium</taxon>
    </lineage>
</organism>
<dbReference type="Pfam" id="PF00400">
    <property type="entry name" value="WD40"/>
    <property type="match status" value="3"/>
</dbReference>
<dbReference type="InterPro" id="IPR011009">
    <property type="entry name" value="Kinase-like_dom_sf"/>
</dbReference>
<protein>
    <submittedName>
        <fullName evidence="9">Serine/threonine protein kinase</fullName>
    </submittedName>
</protein>
<evidence type="ECO:0000256" key="6">
    <source>
        <dbReference type="PROSITE-ProRule" id="PRU10141"/>
    </source>
</evidence>
<sequence>MDPTPPPRPSTAKKYDDTIQSIPGIPQQDKTISRGQTFGRYVIEKELGRGGMGIVYKAHDPTLQKNIALKVIMHGDEKYIARFIVESTATAKLNHRNIVRFYEFGEHPQPFFTMEYIEGCTLSTLIKEKQISPALLIDILIEICDALAHAHHEQILHRDIKPSNIMIDHDQKPKIMDFGLAKVFDRTQLDLSKTGDVLGTVFYMAPEQLNGRAVLQSDIYSIGATMYEALTYRTVHQGDSFANLCLQILTKDPIPPRQLNPDICPYFEAICLKCLQRKPEKRYHNFAQLKQELVNLKNNRPIIARKYNYIDKVKNTVRHNWQLFTVIFLIIFLLSAFDIYIWIKDRELSAAYTQLEQQKNHANKTLAKISLQKSADHYKLQKYRDSGVFAAAALDFSQKSGTNVHNIRTQGKLYLQESLRKISLHKYQINTRLNRLNVAMSNDLQTIAFSSKQQVIVANEGKCIFRETYRDTDLISLSLNKSGEVLACSFTNNTVKIYNVLKKTSQTLNVMNCTVKINAPYIVFAYQGLLEIRNLDKPQMIHTTIKTSQEYPHPMLSFHAQKIICENAMYDVNTTKPLAKFSQHQHAIFAGENIIAATQNAIAVFGNDAKKKKQLNGHTATIYTLAFSPRQQIIASGSKDKSVKLWQNNRQIYSLDHFDSEVIQVNFSDEGHKLAVVTRKGSIQYYDLTLLLSISAQTINAHQTPIRHLAFSADDTMIVSAANKNAKLWKNSKRYRTLSFSNRITAITFSHDSKYLAISHSATQPQVTLHNIQTQQQKTFSQKTYDIVSLAFSPDDTKLATVATNGDINIYRALTMKKLTTLFHANGSAQVTFSSDGSLIAAMTNIHSFKTKDTIKIWHIKSGKLRYQFPHKYTQKIAFHPTKPILASIGNGHMYLWNLPQRNKVAQFPHCENQMEFSHQGTTFLTQKDKYTVTYRETKTGIPLRSFINNSQITQSALSNNNDLIATGDTTGKIKIWNLKIATTFFVAKHPHYTFIKTSPEELLQKDFNKTPRQTAQKIFAKKLTDSLSTQPLTK</sequence>
<name>A0A5S9IRT8_UABAM</name>
<dbReference type="Pfam" id="PF08662">
    <property type="entry name" value="eIF2A"/>
    <property type="match status" value="1"/>
</dbReference>
<dbReference type="PANTHER" id="PTHR43289:SF6">
    <property type="entry name" value="SERINE_THREONINE-PROTEIN KINASE NEKL-3"/>
    <property type="match status" value="1"/>
</dbReference>
<feature type="binding site" evidence="6">
    <location>
        <position position="70"/>
    </location>
    <ligand>
        <name>ATP</name>
        <dbReference type="ChEBI" id="CHEBI:30616"/>
    </ligand>
</feature>